<dbReference type="PANTHER" id="PTHR21310">
    <property type="entry name" value="AMINOGLYCOSIDE PHOSPHOTRANSFERASE-RELATED-RELATED"/>
    <property type="match status" value="1"/>
</dbReference>
<dbReference type="InterPro" id="IPR002575">
    <property type="entry name" value="Aminoglycoside_PTrfase"/>
</dbReference>
<dbReference type="PANTHER" id="PTHR21310:SF37">
    <property type="entry name" value="AMINOGLYCOSIDE PHOSPHOTRANSFERASE DOMAIN-CONTAINING PROTEIN"/>
    <property type="match status" value="1"/>
</dbReference>
<dbReference type="OMA" id="YACRHLM"/>
<dbReference type="Pfam" id="PF01636">
    <property type="entry name" value="APH"/>
    <property type="match status" value="1"/>
</dbReference>
<evidence type="ECO:0000313" key="3">
    <source>
        <dbReference type="EMBL" id="OOG00305.1"/>
    </source>
</evidence>
<dbReference type="InterPro" id="IPR011009">
    <property type="entry name" value="Kinase-like_dom_sf"/>
</dbReference>
<accession>A0A1R3S0M5</accession>
<sequence>MDFDDIALSHFEGLKKEWVNRCSNSSRGICDLANRYRQRDDCLLLSMHSGSFNFSFRLHWDDDGEDWLIRFPLAGKSMFPDEKVRGEARLMKYIADHTSIPVPRVIGYGTADENPTGLGSYIIMTWVEGRKMSEVLRKDGSSDQDEALDPAIDGGVLKSMYAQMAHILLELWKLDFDRIGSLGRDESTGESRITHRPVTLAMNELVRTCGLVDSTPRKFYSSAADYIIALLELQSLHLQQQRNSIYDSTDCREKYACRHLMKAIALNFLSEKDNHDPFKLFCDDLCPGNVLVNDSFQITGVIDWEFSYAAPAQFAGSIPWWLLLERPHRIIYHSGVDAFFDQFLPKAEIFLQCLEQKEAESGIASSQDRLSARMRRSIRDRSAWFNLACRMVPSVDMIYWDLLDEYCWGPSETIAERVHGLTTTPEMHKAREDFVKIKVQQLQEYYVELGEDTKVSYEEEQFGKLKELSPDEKNDDNDPRGHILLTGIGFAALAVGVHLILRRYRP</sequence>
<dbReference type="STRING" id="602072.A0A1R3S0M5"/>
<feature type="domain" description="Aminoglycoside phosphotransferase" evidence="2">
    <location>
        <begin position="55"/>
        <end position="312"/>
    </location>
</feature>
<dbReference type="AlphaFoldDB" id="A0A1R3S0M5"/>
<dbReference type="InterPro" id="IPR051678">
    <property type="entry name" value="AGP_Transferase"/>
</dbReference>
<dbReference type="SUPFAM" id="SSF56112">
    <property type="entry name" value="Protein kinase-like (PK-like)"/>
    <property type="match status" value="1"/>
</dbReference>
<dbReference type="Gene3D" id="3.30.200.20">
    <property type="entry name" value="Phosphorylase Kinase, domain 1"/>
    <property type="match status" value="1"/>
</dbReference>
<gene>
    <name evidence="3" type="ORF">ASPCADRAFT_125356</name>
</gene>
<proteinExistence type="predicted"/>
<dbReference type="EMBL" id="KV907493">
    <property type="protein sequence ID" value="OOG00305.1"/>
    <property type="molecule type" value="Genomic_DNA"/>
</dbReference>
<keyword evidence="4" id="KW-1185">Reference proteome</keyword>
<evidence type="ECO:0000259" key="2">
    <source>
        <dbReference type="Pfam" id="PF01636"/>
    </source>
</evidence>
<keyword evidence="1" id="KW-0812">Transmembrane</keyword>
<protein>
    <recommendedName>
        <fullName evidence="2">Aminoglycoside phosphotransferase domain-containing protein</fullName>
    </recommendedName>
</protein>
<evidence type="ECO:0000256" key="1">
    <source>
        <dbReference type="SAM" id="Phobius"/>
    </source>
</evidence>
<keyword evidence="1" id="KW-0472">Membrane</keyword>
<organism evidence="3 4">
    <name type="scientific">Aspergillus carbonarius (strain ITEM 5010)</name>
    <dbReference type="NCBI Taxonomy" id="602072"/>
    <lineage>
        <taxon>Eukaryota</taxon>
        <taxon>Fungi</taxon>
        <taxon>Dikarya</taxon>
        <taxon>Ascomycota</taxon>
        <taxon>Pezizomycotina</taxon>
        <taxon>Eurotiomycetes</taxon>
        <taxon>Eurotiomycetidae</taxon>
        <taxon>Eurotiales</taxon>
        <taxon>Aspergillaceae</taxon>
        <taxon>Aspergillus</taxon>
        <taxon>Aspergillus subgen. Circumdati</taxon>
    </lineage>
</organism>
<reference evidence="4" key="1">
    <citation type="journal article" date="2017" name="Genome Biol.">
        <title>Comparative genomics reveals high biological diversity and specific adaptations in the industrially and medically important fungal genus Aspergillus.</title>
        <authorList>
            <person name="de Vries R.P."/>
            <person name="Riley R."/>
            <person name="Wiebenga A."/>
            <person name="Aguilar-Osorio G."/>
            <person name="Amillis S."/>
            <person name="Uchima C.A."/>
            <person name="Anderluh G."/>
            <person name="Asadollahi M."/>
            <person name="Askin M."/>
            <person name="Barry K."/>
            <person name="Battaglia E."/>
            <person name="Bayram O."/>
            <person name="Benocci T."/>
            <person name="Braus-Stromeyer S.A."/>
            <person name="Caldana C."/>
            <person name="Canovas D."/>
            <person name="Cerqueira G.C."/>
            <person name="Chen F."/>
            <person name="Chen W."/>
            <person name="Choi C."/>
            <person name="Clum A."/>
            <person name="Dos Santos R.A."/>
            <person name="Damasio A.R."/>
            <person name="Diallinas G."/>
            <person name="Emri T."/>
            <person name="Fekete E."/>
            <person name="Flipphi M."/>
            <person name="Freyberg S."/>
            <person name="Gallo A."/>
            <person name="Gournas C."/>
            <person name="Habgood R."/>
            <person name="Hainaut M."/>
            <person name="Harispe M.L."/>
            <person name="Henrissat B."/>
            <person name="Hilden K.S."/>
            <person name="Hope R."/>
            <person name="Hossain A."/>
            <person name="Karabika E."/>
            <person name="Karaffa L."/>
            <person name="Karanyi Z."/>
            <person name="Krasevec N."/>
            <person name="Kuo A."/>
            <person name="Kusch H."/>
            <person name="LaButti K."/>
            <person name="Lagendijk E.L."/>
            <person name="Lapidus A."/>
            <person name="Levasseur A."/>
            <person name="Lindquist E."/>
            <person name="Lipzen A."/>
            <person name="Logrieco A.F."/>
            <person name="MacCabe A."/>
            <person name="Maekelae M.R."/>
            <person name="Malavazi I."/>
            <person name="Melin P."/>
            <person name="Meyer V."/>
            <person name="Mielnichuk N."/>
            <person name="Miskei M."/>
            <person name="Molnar A.P."/>
            <person name="Mule G."/>
            <person name="Ngan C.Y."/>
            <person name="Orejas M."/>
            <person name="Orosz E."/>
            <person name="Ouedraogo J.P."/>
            <person name="Overkamp K.M."/>
            <person name="Park H.-S."/>
            <person name="Perrone G."/>
            <person name="Piumi F."/>
            <person name="Punt P.J."/>
            <person name="Ram A.F."/>
            <person name="Ramon A."/>
            <person name="Rauscher S."/>
            <person name="Record E."/>
            <person name="Riano-Pachon D.M."/>
            <person name="Robert V."/>
            <person name="Roehrig J."/>
            <person name="Ruller R."/>
            <person name="Salamov A."/>
            <person name="Salih N.S."/>
            <person name="Samson R.A."/>
            <person name="Sandor E."/>
            <person name="Sanguinetti M."/>
            <person name="Schuetze T."/>
            <person name="Sepcic K."/>
            <person name="Shelest E."/>
            <person name="Sherlock G."/>
            <person name="Sophianopoulou V."/>
            <person name="Squina F.M."/>
            <person name="Sun H."/>
            <person name="Susca A."/>
            <person name="Todd R.B."/>
            <person name="Tsang A."/>
            <person name="Unkles S.E."/>
            <person name="van de Wiele N."/>
            <person name="van Rossen-Uffink D."/>
            <person name="Oliveira J.V."/>
            <person name="Vesth T.C."/>
            <person name="Visser J."/>
            <person name="Yu J.-H."/>
            <person name="Zhou M."/>
            <person name="Andersen M.R."/>
            <person name="Archer D.B."/>
            <person name="Baker S.E."/>
            <person name="Benoit I."/>
            <person name="Brakhage A.A."/>
            <person name="Braus G.H."/>
            <person name="Fischer R."/>
            <person name="Frisvad J.C."/>
            <person name="Goldman G.H."/>
            <person name="Houbraken J."/>
            <person name="Oakley B."/>
            <person name="Pocsi I."/>
            <person name="Scazzocchio C."/>
            <person name="Seiboth B."/>
            <person name="vanKuyk P.A."/>
            <person name="Wortman J."/>
            <person name="Dyer P.S."/>
            <person name="Grigoriev I.V."/>
        </authorList>
    </citation>
    <scope>NUCLEOTIDE SEQUENCE [LARGE SCALE GENOMIC DNA]</scope>
    <source>
        <strain evidence="4">ITEM 5010</strain>
    </source>
</reference>
<name>A0A1R3S0M5_ASPC5</name>
<dbReference type="OrthoDB" id="5412996at2759"/>
<dbReference type="Proteomes" id="UP000188318">
    <property type="component" value="Unassembled WGS sequence"/>
</dbReference>
<dbReference type="VEuPathDB" id="FungiDB:ASPCADRAFT_125356"/>
<keyword evidence="1" id="KW-1133">Transmembrane helix</keyword>
<evidence type="ECO:0000313" key="4">
    <source>
        <dbReference type="Proteomes" id="UP000188318"/>
    </source>
</evidence>
<feature type="transmembrane region" description="Helical" evidence="1">
    <location>
        <begin position="483"/>
        <end position="501"/>
    </location>
</feature>